<comment type="caution">
    <text evidence="1">The sequence shown here is derived from an EMBL/GenBank/DDBJ whole genome shotgun (WGS) entry which is preliminary data.</text>
</comment>
<dbReference type="RefSeq" id="WP_345840405.1">
    <property type="nucleotide sequence ID" value="NZ_JBDIME010000005.1"/>
</dbReference>
<protein>
    <recommendedName>
        <fullName evidence="3">DUF1127 domain-containing protein</fullName>
    </recommendedName>
</protein>
<organism evidence="1 2">
    <name type="scientific">Sphingomonas oligophenolica</name>
    <dbReference type="NCBI Taxonomy" id="301154"/>
    <lineage>
        <taxon>Bacteria</taxon>
        <taxon>Pseudomonadati</taxon>
        <taxon>Pseudomonadota</taxon>
        <taxon>Alphaproteobacteria</taxon>
        <taxon>Sphingomonadales</taxon>
        <taxon>Sphingomonadaceae</taxon>
        <taxon>Sphingomonas</taxon>
    </lineage>
</organism>
<reference evidence="1 2" key="1">
    <citation type="submission" date="2024-05" db="EMBL/GenBank/DDBJ databases">
        <authorList>
            <person name="Liu Q."/>
            <person name="Xin Y.-H."/>
        </authorList>
    </citation>
    <scope>NUCLEOTIDE SEQUENCE [LARGE SCALE GENOMIC DNA]</scope>
    <source>
        <strain evidence="1 2">CGMCC 1.10181</strain>
    </source>
</reference>
<evidence type="ECO:0000313" key="2">
    <source>
        <dbReference type="Proteomes" id="UP001419910"/>
    </source>
</evidence>
<accession>A0ABU9Y1H6</accession>
<evidence type="ECO:0000313" key="1">
    <source>
        <dbReference type="EMBL" id="MEN2789661.1"/>
    </source>
</evidence>
<name>A0ABU9Y1H6_9SPHN</name>
<dbReference type="EMBL" id="JBDIME010000005">
    <property type="protein sequence ID" value="MEN2789661.1"/>
    <property type="molecule type" value="Genomic_DNA"/>
</dbReference>
<evidence type="ECO:0008006" key="3">
    <source>
        <dbReference type="Google" id="ProtNLM"/>
    </source>
</evidence>
<proteinExistence type="predicted"/>
<gene>
    <name evidence="1" type="ORF">ABC974_08495</name>
</gene>
<keyword evidence="2" id="KW-1185">Reference proteome</keyword>
<sequence length="40" mass="4607">MKRANMLRFWFALLGPIRQVFSARGASDIERRRMRPGGAS</sequence>
<dbReference type="Proteomes" id="UP001419910">
    <property type="component" value="Unassembled WGS sequence"/>
</dbReference>